<dbReference type="EC" id="2.5.1.18" evidence="4"/>
<dbReference type="InterPro" id="IPR003082">
    <property type="entry name" value="GST_pi"/>
</dbReference>
<dbReference type="CDD" id="cd03210">
    <property type="entry name" value="GST_C_Pi"/>
    <property type="match status" value="1"/>
</dbReference>
<evidence type="ECO:0000313" key="7">
    <source>
        <dbReference type="Ensembl" id="ENSPKIP00000015095.1"/>
    </source>
</evidence>
<dbReference type="InterPro" id="IPR004046">
    <property type="entry name" value="GST_C"/>
</dbReference>
<dbReference type="GeneTree" id="ENSGT00940000162460"/>
<dbReference type="CDD" id="cd03076">
    <property type="entry name" value="GST_N_Pi"/>
    <property type="match status" value="1"/>
</dbReference>
<comment type="catalytic activity">
    <reaction evidence="4">
        <text>RX + glutathione = an S-substituted glutathione + a halide anion + H(+)</text>
        <dbReference type="Rhea" id="RHEA:16437"/>
        <dbReference type="ChEBI" id="CHEBI:15378"/>
        <dbReference type="ChEBI" id="CHEBI:16042"/>
        <dbReference type="ChEBI" id="CHEBI:17792"/>
        <dbReference type="ChEBI" id="CHEBI:57925"/>
        <dbReference type="ChEBI" id="CHEBI:90779"/>
        <dbReference type="EC" id="2.5.1.18"/>
    </reaction>
</comment>
<keyword evidence="4" id="KW-0963">Cytoplasm</keyword>
<dbReference type="PANTHER" id="PTHR11571">
    <property type="entry name" value="GLUTATHIONE S-TRANSFERASE"/>
    <property type="match status" value="1"/>
</dbReference>
<dbReference type="GO" id="GO:0004364">
    <property type="term" value="F:glutathione transferase activity"/>
    <property type="evidence" value="ECO:0007669"/>
    <property type="project" value="UniProtKB-UniRule"/>
</dbReference>
<dbReference type="PRINTS" id="PR01268">
    <property type="entry name" value="GSTRNSFRASEP"/>
</dbReference>
<dbReference type="InterPro" id="IPR050213">
    <property type="entry name" value="GST_superfamily"/>
</dbReference>
<dbReference type="SUPFAM" id="SSF47616">
    <property type="entry name" value="GST C-terminal domain-like"/>
    <property type="match status" value="1"/>
</dbReference>
<dbReference type="OrthoDB" id="4951845at2759"/>
<dbReference type="Ensembl" id="ENSPKIT00000039553.1">
    <property type="protein sequence ID" value="ENSPKIP00000015095.1"/>
    <property type="gene ID" value="ENSPKIG00000001929.1"/>
</dbReference>
<dbReference type="FunFam" id="1.20.1050.10:FF:000020">
    <property type="entry name" value="Glutathione S-transferase P 1"/>
    <property type="match status" value="1"/>
</dbReference>
<dbReference type="PROSITE" id="PS50405">
    <property type="entry name" value="GST_CTER"/>
    <property type="match status" value="1"/>
</dbReference>
<dbReference type="InterPro" id="IPR036249">
    <property type="entry name" value="Thioredoxin-like_sf"/>
</dbReference>
<dbReference type="GO" id="GO:0005739">
    <property type="term" value="C:mitochondrion"/>
    <property type="evidence" value="ECO:0007669"/>
    <property type="project" value="UniProtKB-SubCell"/>
</dbReference>
<dbReference type="InterPro" id="IPR004045">
    <property type="entry name" value="Glutathione_S-Trfase_N"/>
</dbReference>
<sequence>MPPYTITYFPVRGRCSAMKMLMSDHGQQWKDINVSYEDWMKGDIKKTLTFGQLPKFEDGSLVLFQSNSILRYLGRKHGAYGKDDAECALIDMMNDSIEDLRVKYIRLIYQDYENGKDRYIKELPDQLKYFEKILASNPKGFLVGDKMSYADYNLFDLLLNQKVLSPPCLDSFPALKSYVDKIAVRPKIKAFMESDSYKKLPINGNGKQ</sequence>
<evidence type="ECO:0000259" key="5">
    <source>
        <dbReference type="PROSITE" id="PS50404"/>
    </source>
</evidence>
<evidence type="ECO:0000259" key="6">
    <source>
        <dbReference type="PROSITE" id="PS50405"/>
    </source>
</evidence>
<dbReference type="Gene3D" id="1.20.1050.10">
    <property type="match status" value="1"/>
</dbReference>
<dbReference type="GO" id="GO:0005634">
    <property type="term" value="C:nucleus"/>
    <property type="evidence" value="ECO:0007669"/>
    <property type="project" value="UniProtKB-SubCell"/>
</dbReference>
<keyword evidence="4" id="KW-0496">Mitochondrion</keyword>
<dbReference type="InterPro" id="IPR040079">
    <property type="entry name" value="Glutathione_S-Trfase"/>
</dbReference>
<dbReference type="SFLD" id="SFLDS00019">
    <property type="entry name" value="Glutathione_Transferase_(cytos"/>
    <property type="match status" value="1"/>
</dbReference>
<evidence type="ECO:0000313" key="8">
    <source>
        <dbReference type="Proteomes" id="UP000261540"/>
    </source>
</evidence>
<comment type="similarity">
    <text evidence="1 4">Belongs to the GST superfamily. Pi family.</text>
</comment>
<reference evidence="7" key="1">
    <citation type="submission" date="2025-08" db="UniProtKB">
        <authorList>
            <consortium name="Ensembl"/>
        </authorList>
    </citation>
    <scope>IDENTIFICATION</scope>
</reference>
<evidence type="ECO:0000256" key="2">
    <source>
        <dbReference type="ARBA" id="ARBA00011738"/>
    </source>
</evidence>
<dbReference type="Pfam" id="PF02798">
    <property type="entry name" value="GST_N"/>
    <property type="match status" value="1"/>
</dbReference>
<dbReference type="SFLD" id="SFLDG00363">
    <property type="entry name" value="AMPS_(cytGST):_Alpha-__Mu-__Pi"/>
    <property type="match status" value="1"/>
</dbReference>
<dbReference type="SUPFAM" id="SSF52833">
    <property type="entry name" value="Thioredoxin-like"/>
    <property type="match status" value="1"/>
</dbReference>
<proteinExistence type="inferred from homology"/>
<dbReference type="PROSITE" id="PS50404">
    <property type="entry name" value="GST_NTER"/>
    <property type="match status" value="1"/>
</dbReference>
<dbReference type="Gene3D" id="3.40.30.10">
    <property type="entry name" value="Glutaredoxin"/>
    <property type="match status" value="1"/>
</dbReference>
<keyword evidence="4" id="KW-0539">Nucleus</keyword>
<dbReference type="InterPro" id="IPR036282">
    <property type="entry name" value="Glutathione-S-Trfase_C_sf"/>
</dbReference>
<dbReference type="GO" id="GO:0006749">
    <property type="term" value="P:glutathione metabolic process"/>
    <property type="evidence" value="ECO:0007669"/>
    <property type="project" value="UniProtKB-UniRule"/>
</dbReference>
<comment type="function">
    <text evidence="4">Conjugation of reduced glutathione to a wide number of exogenous and endogenous hydrophobic electrophiles.</text>
</comment>
<evidence type="ECO:0000256" key="3">
    <source>
        <dbReference type="ARBA" id="ARBA00022679"/>
    </source>
</evidence>
<evidence type="ECO:0000256" key="4">
    <source>
        <dbReference type="RuleBase" id="RU368105"/>
    </source>
</evidence>
<reference evidence="7" key="2">
    <citation type="submission" date="2025-09" db="UniProtKB">
        <authorList>
            <consortium name="Ensembl"/>
        </authorList>
    </citation>
    <scope>IDENTIFICATION</scope>
</reference>
<evidence type="ECO:0000256" key="1">
    <source>
        <dbReference type="ARBA" id="ARBA00007297"/>
    </source>
</evidence>
<dbReference type="GO" id="GO:0005829">
    <property type="term" value="C:cytosol"/>
    <property type="evidence" value="ECO:0007669"/>
    <property type="project" value="TreeGrafter"/>
</dbReference>
<dbReference type="AlphaFoldDB" id="A0A3B3RAZ9"/>
<comment type="subcellular location">
    <subcellularLocation>
        <location evidence="4">Cytoplasm</location>
    </subcellularLocation>
    <subcellularLocation>
        <location evidence="4">Mitochondrion</location>
    </subcellularLocation>
    <subcellularLocation>
        <location evidence="4">Nucleus</location>
    </subcellularLocation>
</comment>
<dbReference type="Proteomes" id="UP000261540">
    <property type="component" value="Unplaced"/>
</dbReference>
<feature type="domain" description="GST C-terminal" evidence="6">
    <location>
        <begin position="83"/>
        <end position="202"/>
    </location>
</feature>
<protein>
    <recommendedName>
        <fullName evidence="4">Glutathione S-transferase</fullName>
        <ecNumber evidence="4">2.5.1.18</ecNumber>
    </recommendedName>
    <alternativeName>
        <fullName evidence="4">GST class-pi</fullName>
    </alternativeName>
</protein>
<dbReference type="SFLD" id="SFLDG01205">
    <property type="entry name" value="AMPS.1"/>
    <property type="match status" value="1"/>
</dbReference>
<dbReference type="STRING" id="1676925.ENSPKIP00000015095"/>
<name>A0A3B3RAZ9_9TELE</name>
<organism evidence="7 8">
    <name type="scientific">Paramormyrops kingsleyae</name>
    <dbReference type="NCBI Taxonomy" id="1676925"/>
    <lineage>
        <taxon>Eukaryota</taxon>
        <taxon>Metazoa</taxon>
        <taxon>Chordata</taxon>
        <taxon>Craniata</taxon>
        <taxon>Vertebrata</taxon>
        <taxon>Euteleostomi</taxon>
        <taxon>Actinopterygii</taxon>
        <taxon>Neopterygii</taxon>
        <taxon>Teleostei</taxon>
        <taxon>Osteoglossocephala</taxon>
        <taxon>Osteoglossomorpha</taxon>
        <taxon>Osteoglossiformes</taxon>
        <taxon>Mormyridae</taxon>
        <taxon>Paramormyrops</taxon>
    </lineage>
</organism>
<accession>A0A3B3RAZ9</accession>
<dbReference type="Pfam" id="PF14497">
    <property type="entry name" value="GST_C_3"/>
    <property type="match status" value="1"/>
</dbReference>
<feature type="domain" description="GST N-terminal" evidence="5">
    <location>
        <begin position="2"/>
        <end position="81"/>
    </location>
</feature>
<keyword evidence="3 4" id="KW-0808">Transferase</keyword>
<dbReference type="PANTHER" id="PTHR11571:SF141">
    <property type="entry name" value="GLUTATHIONE S-TRANSFERASE"/>
    <property type="match status" value="1"/>
</dbReference>
<comment type="subunit">
    <text evidence="2 4">Homodimer.</text>
</comment>
<dbReference type="InterPro" id="IPR010987">
    <property type="entry name" value="Glutathione-S-Trfase_C-like"/>
</dbReference>
<keyword evidence="8" id="KW-1185">Reference proteome</keyword>